<evidence type="ECO:0000313" key="4">
    <source>
        <dbReference type="EMBL" id="PKQ66893.1"/>
    </source>
</evidence>
<dbReference type="SUPFAM" id="SSF111369">
    <property type="entry name" value="HlyD-like secretion proteins"/>
    <property type="match status" value="1"/>
</dbReference>
<feature type="domain" description="YknX-like C-terminal permuted SH3-like" evidence="3">
    <location>
        <begin position="282"/>
        <end position="348"/>
    </location>
</feature>
<dbReference type="AlphaFoldDB" id="A0A2N3I9H7"/>
<keyword evidence="5" id="KW-1185">Reference proteome</keyword>
<organism evidence="4 5">
    <name type="scientific">Raineya orbicola</name>
    <dbReference type="NCBI Taxonomy" id="2016530"/>
    <lineage>
        <taxon>Bacteria</taxon>
        <taxon>Pseudomonadati</taxon>
        <taxon>Bacteroidota</taxon>
        <taxon>Cytophagia</taxon>
        <taxon>Cytophagales</taxon>
        <taxon>Raineyaceae</taxon>
        <taxon>Raineya</taxon>
    </lineage>
</organism>
<reference evidence="4 5" key="1">
    <citation type="submission" date="2017-06" db="EMBL/GenBank/DDBJ databases">
        <title>Raineya orbicola gen. nov., sp. nov. a slightly thermophilic bacterium of the phylum Bacteroidetes and the description of Raineyaceae fam. nov.</title>
        <authorList>
            <person name="Albuquerque L."/>
            <person name="Polonia A.R.M."/>
            <person name="Barroso C."/>
            <person name="Froufe H.J.C."/>
            <person name="Lage O."/>
            <person name="Lobo-Da-Cunha A."/>
            <person name="Egas C."/>
            <person name="Da Costa M.S."/>
        </authorList>
    </citation>
    <scope>NUCLEOTIDE SEQUENCE [LARGE SCALE GENOMIC DNA]</scope>
    <source>
        <strain evidence="4 5">SPSPC-11</strain>
    </source>
</reference>
<comment type="similarity">
    <text evidence="1">Belongs to the membrane fusion protein (MFP) (TC 8.A.1) family.</text>
</comment>
<dbReference type="Proteomes" id="UP000233387">
    <property type="component" value="Unassembled WGS sequence"/>
</dbReference>
<name>A0A2N3I9H7_9BACT</name>
<dbReference type="PANTHER" id="PTHR30469:SF38">
    <property type="entry name" value="HLYD FAMILY SECRETION PROTEIN"/>
    <property type="match status" value="1"/>
</dbReference>
<dbReference type="GO" id="GO:1990281">
    <property type="term" value="C:efflux pump complex"/>
    <property type="evidence" value="ECO:0007669"/>
    <property type="project" value="TreeGrafter"/>
</dbReference>
<dbReference type="GO" id="GO:0015562">
    <property type="term" value="F:efflux transmembrane transporter activity"/>
    <property type="evidence" value="ECO:0007669"/>
    <property type="project" value="TreeGrafter"/>
</dbReference>
<dbReference type="NCBIfam" id="TIGR01730">
    <property type="entry name" value="RND_mfp"/>
    <property type="match status" value="1"/>
</dbReference>
<dbReference type="Pfam" id="PF25989">
    <property type="entry name" value="YknX_C"/>
    <property type="match status" value="1"/>
</dbReference>
<sequence length="352" mass="38958">MKNHLQNFIFIVFLCACSSNSENIKETPAAKLSEEVLEVEILPALRKNFTYSLQSNGKVEAREQAILQFRTSGYVKQVLVQNGQFVQAGQTIAILDDREAQINLQKAKNQKAVAYEEYLKEAIDFGGNPNLPNMGLSVELNERILIRKGVQAAELQIKEAELQLQFLTLKAPFTGTIADLTLKAGNFINSSQAVCTLYSSALQAVVEVLETEVNVLKIGQIAEANLLGCTETACKMQAVISEINPKIGTNGLFRLKLDLQNPKQVFLGANLQVKIFVPQKEALVVPKKAIVIRSGKKVVFTEEQGLAKWHYVQTGLDNGEEIEILEGLKENEKVIVANNLQLNHDSPVKIKK</sequence>
<dbReference type="Gene3D" id="1.10.287.470">
    <property type="entry name" value="Helix hairpin bin"/>
    <property type="match status" value="1"/>
</dbReference>
<dbReference type="OrthoDB" id="1522646at2"/>
<dbReference type="Pfam" id="PF25973">
    <property type="entry name" value="BSH_CzcB"/>
    <property type="match status" value="1"/>
</dbReference>
<evidence type="ECO:0000259" key="2">
    <source>
        <dbReference type="Pfam" id="PF25973"/>
    </source>
</evidence>
<evidence type="ECO:0000259" key="3">
    <source>
        <dbReference type="Pfam" id="PF25989"/>
    </source>
</evidence>
<dbReference type="PANTHER" id="PTHR30469">
    <property type="entry name" value="MULTIDRUG RESISTANCE PROTEIN MDTA"/>
    <property type="match status" value="1"/>
</dbReference>
<dbReference type="Gene3D" id="2.40.420.20">
    <property type="match status" value="1"/>
</dbReference>
<evidence type="ECO:0000313" key="5">
    <source>
        <dbReference type="Proteomes" id="UP000233387"/>
    </source>
</evidence>
<dbReference type="InterPro" id="IPR058647">
    <property type="entry name" value="BSH_CzcB-like"/>
</dbReference>
<dbReference type="InterPro" id="IPR058637">
    <property type="entry name" value="YknX-like_C"/>
</dbReference>
<dbReference type="InterPro" id="IPR006143">
    <property type="entry name" value="RND_pump_MFP"/>
</dbReference>
<proteinExistence type="inferred from homology"/>
<protein>
    <submittedName>
        <fullName evidence="4">Efflux transporter, RND family, MFP subunit</fullName>
    </submittedName>
</protein>
<comment type="caution">
    <text evidence="4">The sequence shown here is derived from an EMBL/GenBank/DDBJ whole genome shotgun (WGS) entry which is preliminary data.</text>
</comment>
<feature type="domain" description="CzcB-like barrel-sandwich hybrid" evidence="2">
    <location>
        <begin position="68"/>
        <end position="197"/>
    </location>
</feature>
<dbReference type="Gene3D" id="2.40.50.100">
    <property type="match status" value="1"/>
</dbReference>
<gene>
    <name evidence="4" type="ORF">Rain11_2234</name>
</gene>
<evidence type="ECO:0000256" key="1">
    <source>
        <dbReference type="ARBA" id="ARBA00009477"/>
    </source>
</evidence>
<dbReference type="EMBL" id="NKXO01000040">
    <property type="protein sequence ID" value="PKQ66893.1"/>
    <property type="molecule type" value="Genomic_DNA"/>
</dbReference>
<dbReference type="PROSITE" id="PS51257">
    <property type="entry name" value="PROKAR_LIPOPROTEIN"/>
    <property type="match status" value="1"/>
</dbReference>
<accession>A0A2N3I9H7</accession>
<dbReference type="Gene3D" id="2.40.30.170">
    <property type="match status" value="1"/>
</dbReference>